<feature type="region of interest" description="Disordered" evidence="1">
    <location>
        <begin position="169"/>
        <end position="188"/>
    </location>
</feature>
<sequence>MSSQQQTVVETSRAPRRRRGDAKPSRKKVTLRPGIVLFDPKDLVASSADDWTSSLDVELVEDNQVDIEDDEEADNAEDNQEENIDVDPDSPEAKQARLRALVIEEICETEKSYVTDICTLNDHYIVALEDKTYRIMEDAQIAVFFNNLRHLVMLNSKLLEDLEEIRQRRAGETKTEAAPKSLSRTKSFKSVAEKRIGEATKGLTRT</sequence>
<gene>
    <name evidence="3" type="ORF">F444_14593</name>
</gene>
<feature type="domain" description="DH" evidence="2">
    <location>
        <begin position="98"/>
        <end position="172"/>
    </location>
</feature>
<dbReference type="PANTHER" id="PTHR22834:SF20">
    <property type="entry name" value="SH3 DOMAIN-CONTAINING PROTEIN"/>
    <property type="match status" value="1"/>
</dbReference>
<name>A0A080ZPP8_PHYNI</name>
<comment type="caution">
    <text evidence="3">The sequence shown here is derived from an EMBL/GenBank/DDBJ whole genome shotgun (WGS) entry which is preliminary data.</text>
</comment>
<feature type="region of interest" description="Disordered" evidence="1">
    <location>
        <begin position="1"/>
        <end position="28"/>
    </location>
</feature>
<evidence type="ECO:0000259" key="2">
    <source>
        <dbReference type="PROSITE" id="PS50010"/>
    </source>
</evidence>
<accession>A0A080ZPP8</accession>
<evidence type="ECO:0000313" key="3">
    <source>
        <dbReference type="EMBL" id="ETO68609.1"/>
    </source>
</evidence>
<dbReference type="SUPFAM" id="SSF48065">
    <property type="entry name" value="DBL homology domain (DH-domain)"/>
    <property type="match status" value="1"/>
</dbReference>
<feature type="compositionally biased region" description="Acidic residues" evidence="1">
    <location>
        <begin position="62"/>
        <end position="90"/>
    </location>
</feature>
<proteinExistence type="predicted"/>
<feature type="non-terminal residue" evidence="3">
    <location>
        <position position="206"/>
    </location>
</feature>
<dbReference type="EMBL" id="ANJA01002626">
    <property type="protein sequence ID" value="ETO68609.1"/>
    <property type="molecule type" value="Genomic_DNA"/>
</dbReference>
<dbReference type="GO" id="GO:0005737">
    <property type="term" value="C:cytoplasm"/>
    <property type="evidence" value="ECO:0007669"/>
    <property type="project" value="TreeGrafter"/>
</dbReference>
<dbReference type="InterPro" id="IPR051492">
    <property type="entry name" value="Dynamin-Rho_GEF"/>
</dbReference>
<dbReference type="Gene3D" id="1.20.900.10">
    <property type="entry name" value="Dbl homology (DH) domain"/>
    <property type="match status" value="1"/>
</dbReference>
<organism evidence="3 4">
    <name type="scientific">Phytophthora nicotianae P1976</name>
    <dbReference type="NCBI Taxonomy" id="1317066"/>
    <lineage>
        <taxon>Eukaryota</taxon>
        <taxon>Sar</taxon>
        <taxon>Stramenopiles</taxon>
        <taxon>Oomycota</taxon>
        <taxon>Peronosporomycetes</taxon>
        <taxon>Peronosporales</taxon>
        <taxon>Peronosporaceae</taxon>
        <taxon>Phytophthora</taxon>
    </lineage>
</organism>
<dbReference type="InterPro" id="IPR000219">
    <property type="entry name" value="DH_dom"/>
</dbReference>
<dbReference type="AlphaFoldDB" id="A0A080ZPP8"/>
<dbReference type="GO" id="GO:0005085">
    <property type="term" value="F:guanyl-nucleotide exchange factor activity"/>
    <property type="evidence" value="ECO:0007669"/>
    <property type="project" value="InterPro"/>
</dbReference>
<dbReference type="Pfam" id="PF00621">
    <property type="entry name" value="RhoGEF"/>
    <property type="match status" value="1"/>
</dbReference>
<evidence type="ECO:0000313" key="4">
    <source>
        <dbReference type="Proteomes" id="UP000028582"/>
    </source>
</evidence>
<reference evidence="3 4" key="1">
    <citation type="submission" date="2013-11" db="EMBL/GenBank/DDBJ databases">
        <title>The Genome Sequence of Phytophthora parasitica P1976.</title>
        <authorList>
            <consortium name="The Broad Institute Genomics Platform"/>
            <person name="Russ C."/>
            <person name="Tyler B."/>
            <person name="Panabieres F."/>
            <person name="Shan W."/>
            <person name="Tripathy S."/>
            <person name="Grunwald N."/>
            <person name="Machado M."/>
            <person name="Johnson C.S."/>
            <person name="Walker B."/>
            <person name="Young S."/>
            <person name="Zeng Q."/>
            <person name="Gargeya S."/>
            <person name="Fitzgerald M."/>
            <person name="Haas B."/>
            <person name="Abouelleil A."/>
            <person name="Allen A.W."/>
            <person name="Alvarado L."/>
            <person name="Arachchi H.M."/>
            <person name="Berlin A.M."/>
            <person name="Chapman S.B."/>
            <person name="Gainer-Dewar J."/>
            <person name="Goldberg J."/>
            <person name="Griggs A."/>
            <person name="Gujja S."/>
            <person name="Hansen M."/>
            <person name="Howarth C."/>
            <person name="Imamovic A."/>
            <person name="Ireland A."/>
            <person name="Larimer J."/>
            <person name="McCowan C."/>
            <person name="Murphy C."/>
            <person name="Pearson M."/>
            <person name="Poon T.W."/>
            <person name="Priest M."/>
            <person name="Roberts A."/>
            <person name="Saif S."/>
            <person name="Shea T."/>
            <person name="Sisk P."/>
            <person name="Sykes S."/>
            <person name="Wortman J."/>
            <person name="Nusbaum C."/>
            <person name="Birren B."/>
        </authorList>
    </citation>
    <scope>NUCLEOTIDE SEQUENCE [LARGE SCALE GENOMIC DNA]</scope>
    <source>
        <strain evidence="3 4">P1976</strain>
    </source>
</reference>
<dbReference type="PROSITE" id="PS50010">
    <property type="entry name" value="DH_2"/>
    <property type="match status" value="1"/>
</dbReference>
<evidence type="ECO:0000256" key="1">
    <source>
        <dbReference type="SAM" id="MobiDB-lite"/>
    </source>
</evidence>
<feature type="compositionally biased region" description="Polar residues" evidence="1">
    <location>
        <begin position="1"/>
        <end position="10"/>
    </location>
</feature>
<feature type="compositionally biased region" description="Basic residues" evidence="1">
    <location>
        <begin position="14"/>
        <end position="28"/>
    </location>
</feature>
<dbReference type="Proteomes" id="UP000028582">
    <property type="component" value="Unassembled WGS sequence"/>
</dbReference>
<dbReference type="InterPro" id="IPR035899">
    <property type="entry name" value="DBL_dom_sf"/>
</dbReference>
<dbReference type="PANTHER" id="PTHR22834">
    <property type="entry name" value="NUCLEAR FUSION PROTEIN FUS2"/>
    <property type="match status" value="1"/>
</dbReference>
<protein>
    <recommendedName>
        <fullName evidence="2">DH domain-containing protein</fullName>
    </recommendedName>
</protein>
<feature type="region of interest" description="Disordered" evidence="1">
    <location>
        <begin position="62"/>
        <end position="91"/>
    </location>
</feature>